<dbReference type="InterPro" id="IPR029069">
    <property type="entry name" value="HotDog_dom_sf"/>
</dbReference>
<dbReference type="GO" id="GO:0047617">
    <property type="term" value="F:fatty acyl-CoA hydrolase activity"/>
    <property type="evidence" value="ECO:0007669"/>
    <property type="project" value="TreeGrafter"/>
</dbReference>
<evidence type="ECO:0000256" key="1">
    <source>
        <dbReference type="ARBA" id="ARBA00005953"/>
    </source>
</evidence>
<dbReference type="Proteomes" id="UP000249239">
    <property type="component" value="Unassembled WGS sequence"/>
</dbReference>
<dbReference type="EMBL" id="QKZK01000036">
    <property type="protein sequence ID" value="PZX11803.1"/>
    <property type="molecule type" value="Genomic_DNA"/>
</dbReference>
<dbReference type="Pfam" id="PF13279">
    <property type="entry name" value="4HBT_2"/>
    <property type="match status" value="1"/>
</dbReference>
<reference evidence="3 4" key="1">
    <citation type="submission" date="2018-06" db="EMBL/GenBank/DDBJ databases">
        <title>Genomic Encyclopedia of Archaeal and Bacterial Type Strains, Phase II (KMG-II): from individual species to whole genera.</title>
        <authorList>
            <person name="Goeker M."/>
        </authorList>
    </citation>
    <scope>NUCLEOTIDE SEQUENCE [LARGE SCALE GENOMIC DNA]</scope>
    <source>
        <strain evidence="3 4">DSM 6779</strain>
    </source>
</reference>
<dbReference type="CDD" id="cd00586">
    <property type="entry name" value="4HBT"/>
    <property type="match status" value="1"/>
</dbReference>
<dbReference type="RefSeq" id="WP_111446847.1">
    <property type="nucleotide sequence ID" value="NZ_QKZK01000036.1"/>
</dbReference>
<evidence type="ECO:0000313" key="3">
    <source>
        <dbReference type="EMBL" id="PZX11803.1"/>
    </source>
</evidence>
<dbReference type="SUPFAM" id="SSF54637">
    <property type="entry name" value="Thioesterase/thiol ester dehydrase-isomerase"/>
    <property type="match status" value="1"/>
</dbReference>
<keyword evidence="2 3" id="KW-0378">Hydrolase</keyword>
<dbReference type="InterPro" id="IPR050563">
    <property type="entry name" value="4-hydroxybenzoyl-CoA_TE"/>
</dbReference>
<dbReference type="OrthoDB" id="9791529at2"/>
<keyword evidence="4" id="KW-1185">Reference proteome</keyword>
<comment type="similarity">
    <text evidence="1">Belongs to the 4-hydroxybenzoyl-CoA thioesterase family.</text>
</comment>
<dbReference type="AlphaFoldDB" id="A0A2W7MW63"/>
<protein>
    <submittedName>
        <fullName evidence="3">Acyl-CoA thioester hydrolase</fullName>
    </submittedName>
</protein>
<gene>
    <name evidence="3" type="ORF">LX69_03036</name>
</gene>
<accession>A0A2W7MW63</accession>
<dbReference type="PANTHER" id="PTHR31793">
    <property type="entry name" value="4-HYDROXYBENZOYL-COA THIOESTERASE FAMILY MEMBER"/>
    <property type="match status" value="1"/>
</dbReference>
<evidence type="ECO:0000256" key="2">
    <source>
        <dbReference type="ARBA" id="ARBA00022801"/>
    </source>
</evidence>
<proteinExistence type="inferred from homology"/>
<dbReference type="PANTHER" id="PTHR31793:SF27">
    <property type="entry name" value="NOVEL THIOESTERASE SUPERFAMILY DOMAIN AND SAPOSIN A-TYPE DOMAIN CONTAINING PROTEIN (0610012H03RIK)"/>
    <property type="match status" value="1"/>
</dbReference>
<evidence type="ECO:0000313" key="4">
    <source>
        <dbReference type="Proteomes" id="UP000249239"/>
    </source>
</evidence>
<organism evidence="3 4">
    <name type="scientific">Breznakibacter xylanolyticus</name>
    <dbReference type="NCBI Taxonomy" id="990"/>
    <lineage>
        <taxon>Bacteria</taxon>
        <taxon>Pseudomonadati</taxon>
        <taxon>Bacteroidota</taxon>
        <taxon>Bacteroidia</taxon>
        <taxon>Marinilabiliales</taxon>
        <taxon>Marinilabiliaceae</taxon>
        <taxon>Breznakibacter</taxon>
    </lineage>
</organism>
<name>A0A2W7MW63_9BACT</name>
<dbReference type="Gene3D" id="3.10.129.10">
    <property type="entry name" value="Hotdog Thioesterase"/>
    <property type="match status" value="1"/>
</dbReference>
<sequence length="134" mass="15586">MSQNYHYELEFKVRDYECDLQGIVNNSVYQNYLEHARHEFLLTLGLNFQELFHQGIVAVVARIDLAYKTPLKSGDHFVVRLRLVHEGLKYIFYQDIYRLPDQKICLKGIVTTTSLINGKLAICNDLVNAIQKLP</sequence>
<comment type="caution">
    <text evidence="3">The sequence shown here is derived from an EMBL/GenBank/DDBJ whole genome shotgun (WGS) entry which is preliminary data.</text>
</comment>